<dbReference type="Gene3D" id="3.40.390.10">
    <property type="entry name" value="Collagenase (Catalytic Domain)"/>
    <property type="match status" value="1"/>
</dbReference>
<keyword evidence="2" id="KW-0472">Membrane</keyword>
<dbReference type="AlphaFoldDB" id="X6P2S1"/>
<dbReference type="InterPro" id="IPR024079">
    <property type="entry name" value="MetalloPept_cat_dom_sf"/>
</dbReference>
<evidence type="ECO:0000313" key="4">
    <source>
        <dbReference type="Proteomes" id="UP000023152"/>
    </source>
</evidence>
<keyword evidence="4" id="KW-1185">Reference proteome</keyword>
<reference evidence="3 4" key="1">
    <citation type="journal article" date="2013" name="Curr. Biol.">
        <title>The Genome of the Foraminiferan Reticulomyxa filosa.</title>
        <authorList>
            <person name="Glockner G."/>
            <person name="Hulsmann N."/>
            <person name="Schleicher M."/>
            <person name="Noegel A.A."/>
            <person name="Eichinger L."/>
            <person name="Gallinger C."/>
            <person name="Pawlowski J."/>
            <person name="Sierra R."/>
            <person name="Euteneuer U."/>
            <person name="Pillet L."/>
            <person name="Moustafa A."/>
            <person name="Platzer M."/>
            <person name="Groth M."/>
            <person name="Szafranski K."/>
            <person name="Schliwa M."/>
        </authorList>
    </citation>
    <scope>NUCLEOTIDE SEQUENCE [LARGE SCALE GENOMIC DNA]</scope>
</reference>
<dbReference type="SUPFAM" id="SSF50923">
    <property type="entry name" value="Hemopexin-like domain"/>
    <property type="match status" value="2"/>
</dbReference>
<feature type="transmembrane region" description="Helical" evidence="2">
    <location>
        <begin position="709"/>
        <end position="726"/>
    </location>
</feature>
<dbReference type="Gene3D" id="2.110.10.10">
    <property type="entry name" value="Hemopexin-like domain"/>
    <property type="match status" value="1"/>
</dbReference>
<dbReference type="Pfam" id="PF13688">
    <property type="entry name" value="Reprolysin_5"/>
    <property type="match status" value="1"/>
</dbReference>
<dbReference type="OrthoDB" id="5951731at2759"/>
<evidence type="ECO:0008006" key="5">
    <source>
        <dbReference type="Google" id="ProtNLM"/>
    </source>
</evidence>
<dbReference type="GO" id="GO:0008237">
    <property type="term" value="F:metallopeptidase activity"/>
    <property type="evidence" value="ECO:0007669"/>
    <property type="project" value="InterPro"/>
</dbReference>
<dbReference type="InterPro" id="IPR036375">
    <property type="entry name" value="Hemopexin-like_dom_sf"/>
</dbReference>
<name>X6P2S1_RETFI</name>
<organism evidence="3 4">
    <name type="scientific">Reticulomyxa filosa</name>
    <dbReference type="NCBI Taxonomy" id="46433"/>
    <lineage>
        <taxon>Eukaryota</taxon>
        <taxon>Sar</taxon>
        <taxon>Rhizaria</taxon>
        <taxon>Retaria</taxon>
        <taxon>Foraminifera</taxon>
        <taxon>Monothalamids</taxon>
        <taxon>Reticulomyxidae</taxon>
        <taxon>Reticulomyxa</taxon>
    </lineage>
</organism>
<feature type="region of interest" description="Disordered" evidence="1">
    <location>
        <begin position="892"/>
        <end position="919"/>
    </location>
</feature>
<proteinExistence type="predicted"/>
<dbReference type="EMBL" id="ASPP01004645">
    <property type="protein sequence ID" value="ETO31857.1"/>
    <property type="molecule type" value="Genomic_DNA"/>
</dbReference>
<evidence type="ECO:0000256" key="1">
    <source>
        <dbReference type="SAM" id="MobiDB-lite"/>
    </source>
</evidence>
<feature type="transmembrane region" description="Helical" evidence="2">
    <location>
        <begin position="232"/>
        <end position="253"/>
    </location>
</feature>
<keyword evidence="2" id="KW-1133">Transmembrane helix</keyword>
<dbReference type="SUPFAM" id="SSF55486">
    <property type="entry name" value="Metalloproteases ('zincins'), catalytic domain"/>
    <property type="match status" value="1"/>
</dbReference>
<comment type="caution">
    <text evidence="3">The sequence shown here is derived from an EMBL/GenBank/DDBJ whole genome shotgun (WGS) entry which is preliminary data.</text>
</comment>
<feature type="compositionally biased region" description="Polar residues" evidence="1">
    <location>
        <begin position="892"/>
        <end position="913"/>
    </location>
</feature>
<evidence type="ECO:0000313" key="3">
    <source>
        <dbReference type="EMBL" id="ETO31857.1"/>
    </source>
</evidence>
<sequence>MFTDLNGVYEKQLNVYVAIGDVLMGNVPFFTFNDIPTNDDIGGRTCKLQGDTTDQLNKMTAWASSWYDFKSNNCTAHENTTDDCSSMDRNAAWILLSACGRGGTAWIRTLCRKFSQNEFEVQEWSHSIFVTIEKNKQLVQSVFIKKKKKNRGGYAAGVVNYNYQNTWYILAHEVGHIFGAKDSFENGSSKTGGIMDYGGGVYKDTYQFHPFRKAELCSAVGHVAILFTPRLIYIRILLTLRLLTFFLVTFNYGPIKKIDSTGRTYVTNDSDCKRIAKPQSKIIECDSKKYPCPDSTCGNALWETNEECESHLDPQCCHRNCTRVKSSECNARNPQIDCAFIDSYGHLYLFQQQQFAKYSKGLEQTFPDEGYPQSIVSAFPLHAWTDHLDACFATSQDIAYFFKNFSFVRVDLSKPWSQAQFLNCGHIDAAFMISDIDVILVCQSIYYQFALGNLGGIRLTRPFWQDYPIQFSAYLRHRYVIDAAVGDSRTGKVRFYLGDEYVDYRYDQQLSGTPKKHVPMGYPNLTSSLCTDSNCVYCDTIMRSCTACKVGYTLQSGKVYCIRTFYHLYVRIFFKKMFPNRCYDTSYLVVLHFNGSGSKYEEYIDLQESVFEYNSSIVETGSEGSLYLQPAFMVILFPPDLSMFANDTILQFTYTLDIYPEYTIHIADQALFTIVNTDMSRCILQLQPNPKQKKKKRGKKSLIISIDDTLFFFFFFLRAAFAARLIKRFKKKSYIFDDDNCGTSIQYLQWSKITVHISMDFVKVTVNGYSQTVPVSLHSQFDLSTDISQWFLGNGFVGFVDSFIFQVTQQMDATPNITAGSAILSRSRSTLLTSSFLVCRLLAPFFVSDGREKKKKLGIYCYCFVVLVVSRYAGNYCTSSFYENTMQLSNAQSTSPVPSENLSSRRTQRSPKNPSYHDVNGNSVKVICLHDDYNQEQKNLLKPLRIETRT</sequence>
<protein>
    <recommendedName>
        <fullName evidence="5">Peptidase M12B domain-containing protein</fullName>
    </recommendedName>
</protein>
<dbReference type="Proteomes" id="UP000023152">
    <property type="component" value="Unassembled WGS sequence"/>
</dbReference>
<keyword evidence="2" id="KW-0812">Transmembrane</keyword>
<evidence type="ECO:0000256" key="2">
    <source>
        <dbReference type="SAM" id="Phobius"/>
    </source>
</evidence>
<gene>
    <name evidence="3" type="ORF">RFI_05263</name>
</gene>
<accession>X6P2S1</accession>